<dbReference type="EMBL" id="SSTE01020493">
    <property type="protein sequence ID" value="KAA0034001.1"/>
    <property type="molecule type" value="Genomic_DNA"/>
</dbReference>
<dbReference type="Proteomes" id="UP000321947">
    <property type="component" value="Unassembled WGS sequence"/>
</dbReference>
<gene>
    <name evidence="2" type="ORF">E5676_scaffold1418G00050</name>
    <name evidence="1" type="ORF">E6C27_scaffold400G00670</name>
</gene>
<evidence type="ECO:0000313" key="3">
    <source>
        <dbReference type="Proteomes" id="UP000321393"/>
    </source>
</evidence>
<evidence type="ECO:0000313" key="1">
    <source>
        <dbReference type="EMBL" id="KAA0034001.1"/>
    </source>
</evidence>
<evidence type="ECO:0000313" key="2">
    <source>
        <dbReference type="EMBL" id="TYK02800.1"/>
    </source>
</evidence>
<comment type="caution">
    <text evidence="1">The sequence shown here is derived from an EMBL/GenBank/DDBJ whole genome shotgun (WGS) entry which is preliminary data.</text>
</comment>
<dbReference type="Proteomes" id="UP000321393">
    <property type="component" value="Unassembled WGS sequence"/>
</dbReference>
<dbReference type="OrthoDB" id="1740108at2759"/>
<protein>
    <submittedName>
        <fullName evidence="1">Histone acetyltransferase HAC1</fullName>
    </submittedName>
</protein>
<accession>A0A5A7SX15</accession>
<name>A0A5A7SX15_CUCMM</name>
<reference evidence="3 4" key="1">
    <citation type="submission" date="2019-08" db="EMBL/GenBank/DDBJ databases">
        <title>Draft genome sequences of two oriental melons (Cucumis melo L. var makuwa).</title>
        <authorList>
            <person name="Kwon S.-Y."/>
        </authorList>
    </citation>
    <scope>NUCLEOTIDE SEQUENCE [LARGE SCALE GENOMIC DNA]</scope>
    <source>
        <strain evidence="4">cv. Chang Bougi</strain>
        <strain evidence="3">cv. SW 3</strain>
        <tissue evidence="1">Leaf</tissue>
    </source>
</reference>
<proteinExistence type="predicted"/>
<keyword evidence="2" id="KW-0808">Transferase</keyword>
<dbReference type="AlphaFoldDB" id="A0A5A7SX15"/>
<sequence length="111" mass="11781">MSSGYQQSPSFLVGSGGVISSAGAHRITSQMISTPGFRLSQVQLQKQHIGSQNSRILQNLGSQMGSGIRSSLQQKSYGFTNGSVNGSLGLKGSNVQLLKESRREALRVLSL</sequence>
<dbReference type="GO" id="GO:0016740">
    <property type="term" value="F:transferase activity"/>
    <property type="evidence" value="ECO:0007669"/>
    <property type="project" value="UniProtKB-KW"/>
</dbReference>
<evidence type="ECO:0000313" key="4">
    <source>
        <dbReference type="Proteomes" id="UP000321947"/>
    </source>
</evidence>
<organism evidence="1 3">
    <name type="scientific">Cucumis melo var. makuwa</name>
    <name type="common">Oriental melon</name>
    <dbReference type="NCBI Taxonomy" id="1194695"/>
    <lineage>
        <taxon>Eukaryota</taxon>
        <taxon>Viridiplantae</taxon>
        <taxon>Streptophyta</taxon>
        <taxon>Embryophyta</taxon>
        <taxon>Tracheophyta</taxon>
        <taxon>Spermatophyta</taxon>
        <taxon>Magnoliopsida</taxon>
        <taxon>eudicotyledons</taxon>
        <taxon>Gunneridae</taxon>
        <taxon>Pentapetalae</taxon>
        <taxon>rosids</taxon>
        <taxon>fabids</taxon>
        <taxon>Cucurbitales</taxon>
        <taxon>Cucurbitaceae</taxon>
        <taxon>Benincaseae</taxon>
        <taxon>Cucumis</taxon>
    </lineage>
</organism>
<dbReference type="STRING" id="1194695.A0A5A7SX15"/>
<dbReference type="EMBL" id="SSTD01015339">
    <property type="protein sequence ID" value="TYK02800.1"/>
    <property type="molecule type" value="Genomic_DNA"/>
</dbReference>